<dbReference type="GO" id="GO:0006313">
    <property type="term" value="P:DNA transposition"/>
    <property type="evidence" value="ECO:0007669"/>
    <property type="project" value="InterPro"/>
</dbReference>
<dbReference type="PANTHER" id="PTHR30298:SF0">
    <property type="entry name" value="PROTEIN YBFL-RELATED"/>
    <property type="match status" value="1"/>
</dbReference>
<dbReference type="EMBL" id="AMXF01000650">
    <property type="protein sequence ID" value="ENO83590.1"/>
    <property type="molecule type" value="Genomic_DNA"/>
</dbReference>
<protein>
    <submittedName>
        <fullName evidence="2">Transposase IS4 family protein</fullName>
    </submittedName>
</protein>
<feature type="domain" description="Transposase IS4-like" evidence="1">
    <location>
        <begin position="30"/>
        <end position="96"/>
    </location>
</feature>
<proteinExistence type="predicted"/>
<evidence type="ECO:0000259" key="1">
    <source>
        <dbReference type="Pfam" id="PF01609"/>
    </source>
</evidence>
<dbReference type="Proteomes" id="UP000013047">
    <property type="component" value="Unassembled WGS sequence"/>
</dbReference>
<dbReference type="Pfam" id="PF01609">
    <property type="entry name" value="DDE_Tnp_1"/>
    <property type="match status" value="1"/>
</dbReference>
<accession>N6XWC9</accession>
<evidence type="ECO:0000313" key="2">
    <source>
        <dbReference type="EMBL" id="ENO83590.1"/>
    </source>
</evidence>
<dbReference type="GO" id="GO:0003677">
    <property type="term" value="F:DNA binding"/>
    <property type="evidence" value="ECO:0007669"/>
    <property type="project" value="InterPro"/>
</dbReference>
<dbReference type="OrthoDB" id="8587058at2"/>
<dbReference type="GO" id="GO:0004803">
    <property type="term" value="F:transposase activity"/>
    <property type="evidence" value="ECO:0007669"/>
    <property type="project" value="InterPro"/>
</dbReference>
<evidence type="ECO:0000313" key="3">
    <source>
        <dbReference type="Proteomes" id="UP000013047"/>
    </source>
</evidence>
<name>N6XWC9_9RHOO</name>
<feature type="non-terminal residue" evidence="2">
    <location>
        <position position="97"/>
    </location>
</feature>
<dbReference type="NCBIfam" id="NF033564">
    <property type="entry name" value="transpos_ISAs1"/>
    <property type="match status" value="1"/>
</dbReference>
<feature type="non-terminal residue" evidence="2">
    <location>
        <position position="1"/>
    </location>
</feature>
<gene>
    <name evidence="2" type="ORF">C667_24574</name>
</gene>
<dbReference type="InterPro" id="IPR002559">
    <property type="entry name" value="Transposase_11"/>
</dbReference>
<dbReference type="AlphaFoldDB" id="N6XWC9"/>
<dbReference type="InterPro" id="IPR051698">
    <property type="entry name" value="Transposase_11-like"/>
</dbReference>
<dbReference type="InterPro" id="IPR047647">
    <property type="entry name" value="ISAs1_transpos"/>
</dbReference>
<dbReference type="PANTHER" id="PTHR30298">
    <property type="entry name" value="H REPEAT-ASSOCIATED PREDICTED TRANSPOSASE"/>
    <property type="match status" value="1"/>
</dbReference>
<comment type="caution">
    <text evidence="2">The sequence shown here is derived from an EMBL/GenBank/DDBJ whole genome shotgun (WGS) entry which is preliminary data.</text>
</comment>
<keyword evidence="3" id="KW-1185">Reference proteome</keyword>
<reference evidence="2 3" key="1">
    <citation type="submission" date="2012-09" db="EMBL/GenBank/DDBJ databases">
        <title>Draft Genome Sequences of 6 Strains from Genus Thauera.</title>
        <authorList>
            <person name="Liu B."/>
            <person name="Shapleigh J.P."/>
            <person name="Frostegard A.H."/>
        </authorList>
    </citation>
    <scope>NUCLEOTIDE SEQUENCE [LARGE SCALE GENOMIC DNA]</scope>
    <source>
        <strain evidence="2 3">B4P</strain>
    </source>
</reference>
<organism evidence="2 3">
    <name type="scientific">Thauera phenylacetica B4P</name>
    <dbReference type="NCBI Taxonomy" id="1234382"/>
    <lineage>
        <taxon>Bacteria</taxon>
        <taxon>Pseudomonadati</taxon>
        <taxon>Pseudomonadota</taxon>
        <taxon>Betaproteobacteria</taxon>
        <taxon>Rhodocyclales</taxon>
        <taxon>Zoogloeaceae</taxon>
        <taxon>Thauera</taxon>
    </lineage>
</organism>
<sequence length="97" mass="10014">LDPKQFENMFRRWVGGVVGALSDDAGLAGTIAVDGKTVRGSGTGGESAIHMVSAFATELGLVLGQEKVATKSNEITAIPELLEALSIKGLLVTIDAM</sequence>
<dbReference type="RefSeq" id="WP_004393845.1">
    <property type="nucleotide sequence ID" value="NZ_AMXF01000650.1"/>
</dbReference>